<evidence type="ECO:0000313" key="3">
    <source>
        <dbReference type="Proteomes" id="UP000004995"/>
    </source>
</evidence>
<protein>
    <submittedName>
        <fullName evidence="2">Uncharacterized protein</fullName>
    </submittedName>
</protein>
<feature type="signal peptide" evidence="1">
    <location>
        <begin position="1"/>
        <end position="29"/>
    </location>
</feature>
<organism evidence="2 3">
    <name type="scientific">Setaria italica</name>
    <name type="common">Foxtail millet</name>
    <name type="synonym">Panicum italicum</name>
    <dbReference type="NCBI Taxonomy" id="4555"/>
    <lineage>
        <taxon>Eukaryota</taxon>
        <taxon>Viridiplantae</taxon>
        <taxon>Streptophyta</taxon>
        <taxon>Embryophyta</taxon>
        <taxon>Tracheophyta</taxon>
        <taxon>Spermatophyta</taxon>
        <taxon>Magnoliopsida</taxon>
        <taxon>Liliopsida</taxon>
        <taxon>Poales</taxon>
        <taxon>Poaceae</taxon>
        <taxon>PACMAD clade</taxon>
        <taxon>Panicoideae</taxon>
        <taxon>Panicodae</taxon>
        <taxon>Paniceae</taxon>
        <taxon>Cenchrinae</taxon>
        <taxon>Setaria</taxon>
    </lineage>
</organism>
<dbReference type="Proteomes" id="UP000004995">
    <property type="component" value="Unassembled WGS sequence"/>
</dbReference>
<keyword evidence="3" id="KW-1185">Reference proteome</keyword>
<evidence type="ECO:0000256" key="1">
    <source>
        <dbReference type="SAM" id="SignalP"/>
    </source>
</evidence>
<dbReference type="EnsemblPlants" id="KQL12810">
    <property type="protein sequence ID" value="KQL12810"/>
    <property type="gene ID" value="SETIT_025442mg"/>
</dbReference>
<dbReference type="Gramene" id="KQL12810">
    <property type="protein sequence ID" value="KQL12810"/>
    <property type="gene ID" value="SETIT_025442mg"/>
</dbReference>
<dbReference type="InParanoid" id="K3ZFU0"/>
<feature type="chain" id="PRO_5010127778" evidence="1">
    <location>
        <begin position="30"/>
        <end position="53"/>
    </location>
</feature>
<sequence length="53" mass="5408">MAAAASASGRARVACGLLVFLLVLGVAAAVDRPNQEEVLTALTASFIQSRTGY</sequence>
<dbReference type="HOGENOM" id="CLU_3072265_0_0_1"/>
<name>K3ZFU0_SETIT</name>
<reference evidence="2" key="2">
    <citation type="submission" date="2018-08" db="UniProtKB">
        <authorList>
            <consortium name="EnsemblPlants"/>
        </authorList>
    </citation>
    <scope>IDENTIFICATION</scope>
    <source>
        <strain evidence="2">Yugu1</strain>
    </source>
</reference>
<evidence type="ECO:0000313" key="2">
    <source>
        <dbReference type="EnsemblPlants" id="KQL12810"/>
    </source>
</evidence>
<accession>K3ZFU0</accession>
<dbReference type="AlphaFoldDB" id="K3ZFU0"/>
<proteinExistence type="predicted"/>
<reference evidence="3" key="1">
    <citation type="journal article" date="2012" name="Nat. Biotechnol.">
        <title>Reference genome sequence of the model plant Setaria.</title>
        <authorList>
            <person name="Bennetzen J.L."/>
            <person name="Schmutz J."/>
            <person name="Wang H."/>
            <person name="Percifield R."/>
            <person name="Hawkins J."/>
            <person name="Pontaroli A.C."/>
            <person name="Estep M."/>
            <person name="Feng L."/>
            <person name="Vaughn J.N."/>
            <person name="Grimwood J."/>
            <person name="Jenkins J."/>
            <person name="Barry K."/>
            <person name="Lindquist E."/>
            <person name="Hellsten U."/>
            <person name="Deshpande S."/>
            <person name="Wang X."/>
            <person name="Wu X."/>
            <person name="Mitros T."/>
            <person name="Triplett J."/>
            <person name="Yang X."/>
            <person name="Ye C.Y."/>
            <person name="Mauro-Herrera M."/>
            <person name="Wang L."/>
            <person name="Li P."/>
            <person name="Sharma M."/>
            <person name="Sharma R."/>
            <person name="Ronald P.C."/>
            <person name="Panaud O."/>
            <person name="Kellogg E.A."/>
            <person name="Brutnell T.P."/>
            <person name="Doust A.N."/>
            <person name="Tuskan G.A."/>
            <person name="Rokhsar D."/>
            <person name="Devos K.M."/>
        </authorList>
    </citation>
    <scope>NUCLEOTIDE SEQUENCE [LARGE SCALE GENOMIC DNA]</scope>
    <source>
        <strain evidence="3">cv. Yugu1</strain>
    </source>
</reference>
<keyword evidence="1" id="KW-0732">Signal</keyword>
<dbReference type="EMBL" id="AGNK02001402">
    <property type="status" value="NOT_ANNOTATED_CDS"/>
    <property type="molecule type" value="Genomic_DNA"/>
</dbReference>